<gene>
    <name evidence="16" type="primary">entD</name>
    <name evidence="16" type="ORF">GBAG_0929</name>
</gene>
<dbReference type="SUPFAM" id="SSF56214">
    <property type="entry name" value="4'-phosphopantetheinyl transferase"/>
    <property type="match status" value="1"/>
</dbReference>
<feature type="binding site" evidence="13">
    <location>
        <position position="118"/>
    </location>
    <ligand>
        <name>Mg(2+)</name>
        <dbReference type="ChEBI" id="CHEBI:18420"/>
    </ligand>
</feature>
<evidence type="ECO:0000256" key="3">
    <source>
        <dbReference type="ARBA" id="ARBA00008342"/>
    </source>
</evidence>
<evidence type="ECO:0000256" key="2">
    <source>
        <dbReference type="ARBA" id="ARBA00004993"/>
    </source>
</evidence>
<dbReference type="GO" id="GO:0000287">
    <property type="term" value="F:magnesium ion binding"/>
    <property type="evidence" value="ECO:0007669"/>
    <property type="project" value="InterPro"/>
</dbReference>
<dbReference type="UniPathway" id="UPA00017"/>
<dbReference type="InterPro" id="IPR037143">
    <property type="entry name" value="4-PPantetheinyl_Trfase_dom_sf"/>
</dbReference>
<reference evidence="16 17" key="1">
    <citation type="submission" date="2014-05" db="EMBL/GenBank/DDBJ databases">
        <title>ATOL: Assembling a taxonomically balanced genome-scale reconstruction of the evolutionary history of the Enterobacteriaceae.</title>
        <authorList>
            <person name="Plunkett G.III."/>
            <person name="Neeno-Eckwall E.C."/>
            <person name="Glasner J.D."/>
            <person name="Perna N.T."/>
        </authorList>
    </citation>
    <scope>NUCLEOTIDE SEQUENCE [LARGE SCALE GENOMIC DNA]</scope>
    <source>
        <strain evidence="16 17">ATCC 33320</strain>
    </source>
</reference>
<comment type="caution">
    <text evidence="16">The sequence shown here is derived from an EMBL/GenBank/DDBJ whole genome shotgun (WGS) entry which is preliminary data.</text>
</comment>
<evidence type="ECO:0000259" key="14">
    <source>
        <dbReference type="Pfam" id="PF01648"/>
    </source>
</evidence>
<comment type="subunit">
    <text evidence="4">EntB, EntD, EntE, and EntF form a multienzyme complex called enterobactin synthase.</text>
</comment>
<comment type="cofactor">
    <cofactor evidence="13">
        <name>Mg(2+)</name>
        <dbReference type="ChEBI" id="CHEBI:18420"/>
    </cofactor>
</comment>
<feature type="binding site" evidence="12">
    <location>
        <position position="161"/>
    </location>
    <ligand>
        <name>CoA</name>
        <dbReference type="ChEBI" id="CHEBI:57287"/>
    </ligand>
</feature>
<dbReference type="PRINTS" id="PR01399">
    <property type="entry name" value="ENTSNTHTASED"/>
</dbReference>
<dbReference type="STRING" id="1006004.GBAG_0929"/>
<dbReference type="GO" id="GO:0005886">
    <property type="term" value="C:plasma membrane"/>
    <property type="evidence" value="ECO:0007669"/>
    <property type="project" value="TreeGrafter"/>
</dbReference>
<dbReference type="InterPro" id="IPR008278">
    <property type="entry name" value="4-PPantetheinyl_Trfase_dom"/>
</dbReference>
<dbReference type="PANTHER" id="PTHR38096:SF1">
    <property type="entry name" value="ENTEROBACTIN SYNTHASE COMPONENT D"/>
    <property type="match status" value="1"/>
</dbReference>
<comment type="function">
    <text evidence="1">Involved in the biosynthesis of the siderophore enterobactin (enterochelin), which is a macrocyclic trimeric lactone of N-(2,3-dihydroxybenzoyl)-serine. The serine trilactone serves as a scaffolding for the three catechol functionalities that provide hexadentate coordination for the tightly ligated iron(2+) atoms. Plays an essential role in the assembly of the enterobactin by catalyzing the transfer of the 4'-phosphopantetheine (Ppant) moiety from coenzyme A to the apo-domains of both EntB (ArCP domain) and EntF (PCP domain) to yield their holo-forms which make them competent for the activation of 2,3-dihydroxybenzoate (DHB) and L-serine, respectively.</text>
</comment>
<dbReference type="Pfam" id="PF01648">
    <property type="entry name" value="ACPS"/>
    <property type="match status" value="1"/>
</dbReference>
<feature type="binding site" evidence="12">
    <location>
        <position position="116"/>
    </location>
    <ligand>
        <name>CoA</name>
        <dbReference type="ChEBI" id="CHEBI:57287"/>
    </ligand>
</feature>
<evidence type="ECO:0000256" key="5">
    <source>
        <dbReference type="ARBA" id="ARBA00019087"/>
    </source>
</evidence>
<dbReference type="GO" id="GO:0009239">
    <property type="term" value="P:enterobactin biosynthetic process"/>
    <property type="evidence" value="ECO:0007669"/>
    <property type="project" value="UniProtKB-UniPathway"/>
</dbReference>
<evidence type="ECO:0000256" key="4">
    <source>
        <dbReference type="ARBA" id="ARBA00011503"/>
    </source>
</evidence>
<keyword evidence="13" id="KW-0479">Metal-binding</keyword>
<dbReference type="InterPro" id="IPR041354">
    <property type="entry name" value="4PPT_N"/>
</dbReference>
<dbReference type="OrthoDB" id="8210607at2"/>
<comment type="pathway">
    <text evidence="2">Siderophore biosynthesis; enterobactin biosynthesis.</text>
</comment>
<accession>A0A085GIE5</accession>
<feature type="domain" description="4'-phosphopantetheinyl transferase" evidence="14">
    <location>
        <begin position="112"/>
        <end position="195"/>
    </location>
</feature>
<evidence type="ECO:0000256" key="13">
    <source>
        <dbReference type="PIRSR" id="PIRSR603542-2"/>
    </source>
</evidence>
<evidence type="ECO:0000256" key="10">
    <source>
        <dbReference type="ARBA" id="ARBA00049176"/>
    </source>
</evidence>
<evidence type="ECO:0000256" key="11">
    <source>
        <dbReference type="ARBA" id="ARBA00049191"/>
    </source>
</evidence>
<keyword evidence="7" id="KW-0259">Enterobactin biosynthesis</keyword>
<dbReference type="EMBL" id="JMPI01000020">
    <property type="protein sequence ID" value="KFC83490.1"/>
    <property type="molecule type" value="Genomic_DNA"/>
</dbReference>
<evidence type="ECO:0000256" key="1">
    <source>
        <dbReference type="ARBA" id="ARBA00003937"/>
    </source>
</evidence>
<evidence type="ECO:0000256" key="12">
    <source>
        <dbReference type="PIRSR" id="PIRSR603542-1"/>
    </source>
</evidence>
<evidence type="ECO:0000256" key="9">
    <source>
        <dbReference type="ARBA" id="ARBA00031996"/>
    </source>
</evidence>
<comment type="catalytic activity">
    <reaction evidence="10">
        <text>apo-[aryl-carrier protein] + CoA = holo-[aryl-carrier protein] + adenosine 3',5'-bisphosphate + H(+)</text>
        <dbReference type="Rhea" id="RHEA:48404"/>
        <dbReference type="Rhea" id="RHEA-COMP:15903"/>
        <dbReference type="Rhea" id="RHEA-COMP:17557"/>
        <dbReference type="ChEBI" id="CHEBI:15378"/>
        <dbReference type="ChEBI" id="CHEBI:29999"/>
        <dbReference type="ChEBI" id="CHEBI:57287"/>
        <dbReference type="ChEBI" id="CHEBI:58343"/>
        <dbReference type="ChEBI" id="CHEBI:64479"/>
    </reaction>
</comment>
<comment type="similarity">
    <text evidence="3">Belongs to the P-Pant transferase superfamily. EntD family.</text>
</comment>
<evidence type="ECO:0000313" key="17">
    <source>
        <dbReference type="Proteomes" id="UP000028653"/>
    </source>
</evidence>
<evidence type="ECO:0000256" key="7">
    <source>
        <dbReference type="ARBA" id="ARBA00023191"/>
    </source>
</evidence>
<evidence type="ECO:0000313" key="16">
    <source>
        <dbReference type="EMBL" id="KFC83490.1"/>
    </source>
</evidence>
<comment type="catalytic activity">
    <reaction evidence="11">
        <text>apo-[peptidyl-carrier protein] + CoA = holo-[peptidyl-carrier protein] + adenosine 3',5'-bisphosphate + H(+)</text>
        <dbReference type="Rhea" id="RHEA:46228"/>
        <dbReference type="Rhea" id="RHEA-COMP:11479"/>
        <dbReference type="Rhea" id="RHEA-COMP:11480"/>
        <dbReference type="ChEBI" id="CHEBI:15378"/>
        <dbReference type="ChEBI" id="CHEBI:29999"/>
        <dbReference type="ChEBI" id="CHEBI:57287"/>
        <dbReference type="ChEBI" id="CHEBI:58343"/>
        <dbReference type="ChEBI" id="CHEBI:64479"/>
    </reaction>
</comment>
<dbReference type="GO" id="GO:0009366">
    <property type="term" value="C:enterobactin synthetase complex"/>
    <property type="evidence" value="ECO:0007669"/>
    <property type="project" value="InterPro"/>
</dbReference>
<dbReference type="AlphaFoldDB" id="A0A085GIE5"/>
<dbReference type="Proteomes" id="UP000028653">
    <property type="component" value="Unassembled WGS sequence"/>
</dbReference>
<feature type="binding site" evidence="12">
    <location>
        <begin position="92"/>
        <end position="93"/>
    </location>
    <ligand>
        <name>CoA</name>
        <dbReference type="ChEBI" id="CHEBI:57287"/>
    </ligand>
</feature>
<evidence type="ECO:0000259" key="15">
    <source>
        <dbReference type="Pfam" id="PF17837"/>
    </source>
</evidence>
<feature type="binding site" evidence="12">
    <location>
        <position position="56"/>
    </location>
    <ligand>
        <name>CoA</name>
        <dbReference type="ChEBI" id="CHEBI:57287"/>
    </ligand>
</feature>
<name>A0A085GIE5_9ENTR</name>
<evidence type="ECO:0000256" key="6">
    <source>
        <dbReference type="ARBA" id="ARBA00022679"/>
    </source>
</evidence>
<keyword evidence="6 16" id="KW-0808">Transferase</keyword>
<proteinExistence type="inferred from homology"/>
<dbReference type="GO" id="GO:0008897">
    <property type="term" value="F:holo-[acyl-carrier-protein] synthase activity"/>
    <property type="evidence" value="ECO:0007669"/>
    <property type="project" value="InterPro"/>
</dbReference>
<dbReference type="InterPro" id="IPR003542">
    <property type="entry name" value="Enbac_synth_compD-like"/>
</dbReference>
<keyword evidence="13" id="KW-0460">Magnesium</keyword>
<feature type="binding site" evidence="12">
    <location>
        <position position="165"/>
    </location>
    <ligand>
        <name>CoA</name>
        <dbReference type="ChEBI" id="CHEBI:57287"/>
    </ligand>
</feature>
<evidence type="ECO:0000256" key="8">
    <source>
        <dbReference type="ARBA" id="ARBA00029894"/>
    </source>
</evidence>
<feature type="binding site" evidence="12">
    <location>
        <position position="48"/>
    </location>
    <ligand>
        <name>CoA</name>
        <dbReference type="ChEBI" id="CHEBI:57287"/>
    </ligand>
</feature>
<dbReference type="eggNOG" id="COG2977">
    <property type="taxonomic scope" value="Bacteria"/>
</dbReference>
<sequence>MKTQLTNFSFPNTGQRIVRVDFDATTFQPDDLLWLPHHPRLSNAVIKRKAEHLAGRIAASEALRFHGVNDYVPGIGLHREPCWPPGFTGSITHSGNVAFATVVADSADMREGIGIDYEEIIAPNIAEEIHGGIIDCAEKELLRQSPYPFHYALTMAFCAKESLFKAMFRHVGRYFDFSYASISKIDDTQLILTLNHSLGPYKKGNKFMIIWNNDAGKLITLIQLGRQ</sequence>
<organism evidence="16 17">
    <name type="scientific">Buttiauxella agrestis ATCC 33320</name>
    <dbReference type="NCBI Taxonomy" id="1006004"/>
    <lineage>
        <taxon>Bacteria</taxon>
        <taxon>Pseudomonadati</taxon>
        <taxon>Pseudomonadota</taxon>
        <taxon>Gammaproteobacteria</taxon>
        <taxon>Enterobacterales</taxon>
        <taxon>Enterobacteriaceae</taxon>
        <taxon>Buttiauxella</taxon>
    </lineage>
</organism>
<dbReference type="NCBIfam" id="NF007604">
    <property type="entry name" value="PRK10251.1"/>
    <property type="match status" value="1"/>
</dbReference>
<feature type="domain" description="4'-phosphopantetheinyl transferase N-terminal" evidence="15">
    <location>
        <begin position="40"/>
        <end position="102"/>
    </location>
</feature>
<dbReference type="Pfam" id="PF17837">
    <property type="entry name" value="4PPT_N"/>
    <property type="match status" value="1"/>
</dbReference>
<keyword evidence="17" id="KW-1185">Reference proteome</keyword>
<protein>
    <recommendedName>
        <fullName evidence="5">Enterobactin synthase component D</fullName>
    </recommendedName>
    <alternativeName>
        <fullName evidence="8">4'-phosphopantetheinyl transferase EntD</fullName>
    </alternativeName>
    <alternativeName>
        <fullName evidence="9">Enterochelin synthase D</fullName>
    </alternativeName>
</protein>
<dbReference type="RefSeq" id="WP_034493807.1">
    <property type="nucleotide sequence ID" value="NZ_JMPI01000020.1"/>
</dbReference>
<feature type="binding site" evidence="13">
    <location>
        <position position="116"/>
    </location>
    <ligand>
        <name>Mg(2+)</name>
        <dbReference type="ChEBI" id="CHEBI:18420"/>
    </ligand>
</feature>
<dbReference type="PANTHER" id="PTHR38096">
    <property type="entry name" value="ENTEROBACTIN SYNTHASE COMPONENT D"/>
    <property type="match status" value="1"/>
</dbReference>